<dbReference type="Proteomes" id="UP000576969">
    <property type="component" value="Unassembled WGS sequence"/>
</dbReference>
<dbReference type="GO" id="GO:0042802">
    <property type="term" value="F:identical protein binding"/>
    <property type="evidence" value="ECO:0007669"/>
    <property type="project" value="TreeGrafter"/>
</dbReference>
<dbReference type="EC" id="2.6.1.22" evidence="5"/>
<dbReference type="Gene3D" id="3.40.640.10">
    <property type="entry name" value="Type I PLP-dependent aspartate aminotransferase-like (Major domain)"/>
    <property type="match status" value="1"/>
</dbReference>
<evidence type="ECO:0000256" key="15">
    <source>
        <dbReference type="ARBA" id="ARBA00050054"/>
    </source>
</evidence>
<dbReference type="InterPro" id="IPR015421">
    <property type="entry name" value="PyrdxlP-dep_Trfase_major"/>
</dbReference>
<evidence type="ECO:0000256" key="11">
    <source>
        <dbReference type="ARBA" id="ARBA00030204"/>
    </source>
</evidence>
<dbReference type="PROSITE" id="PS00600">
    <property type="entry name" value="AA_TRANSFER_CLASS_3"/>
    <property type="match status" value="1"/>
</dbReference>
<evidence type="ECO:0000256" key="16">
    <source>
        <dbReference type="RuleBase" id="RU003560"/>
    </source>
</evidence>
<protein>
    <recommendedName>
        <fullName evidence="12">(S)-3-amino-2-methylpropionate transaminase</fullName>
        <ecNumber evidence="6">2.6.1.19</ecNumber>
        <ecNumber evidence="5">2.6.1.22</ecNumber>
    </recommendedName>
    <alternativeName>
        <fullName evidence="13">GABA aminotransferase</fullName>
    </alternativeName>
    <alternativeName>
        <fullName evidence="11">Gamma-amino-N-butyrate transaminase</fullName>
    </alternativeName>
    <alternativeName>
        <fullName evidence="15">Glutamate:succinic semialdehyde transaminase</fullName>
    </alternativeName>
    <alternativeName>
        <fullName evidence="10">L-AIBAT</fullName>
    </alternativeName>
</protein>
<evidence type="ECO:0000313" key="18">
    <source>
        <dbReference type="Proteomes" id="UP000576969"/>
    </source>
</evidence>
<proteinExistence type="inferred from homology"/>
<dbReference type="InterPro" id="IPR050103">
    <property type="entry name" value="Class-III_PLP-dep_AT"/>
</dbReference>
<evidence type="ECO:0000256" key="8">
    <source>
        <dbReference type="ARBA" id="ARBA00022679"/>
    </source>
</evidence>
<evidence type="ECO:0000256" key="2">
    <source>
        <dbReference type="ARBA" id="ARBA00001933"/>
    </source>
</evidence>
<dbReference type="InterPro" id="IPR015422">
    <property type="entry name" value="PyrdxlP-dep_Trfase_small"/>
</dbReference>
<dbReference type="GO" id="GO:0047298">
    <property type="term" value="F:(S)-3-amino-2-methylpropionate transaminase activity"/>
    <property type="evidence" value="ECO:0007669"/>
    <property type="project" value="UniProtKB-EC"/>
</dbReference>
<dbReference type="AlphaFoldDB" id="A0A7Y9KMN8"/>
<evidence type="ECO:0000313" key="17">
    <source>
        <dbReference type="EMBL" id="NYE21533.1"/>
    </source>
</evidence>
<evidence type="ECO:0000256" key="10">
    <source>
        <dbReference type="ARBA" id="ARBA00029760"/>
    </source>
</evidence>
<dbReference type="Pfam" id="PF00202">
    <property type="entry name" value="Aminotran_3"/>
    <property type="match status" value="1"/>
</dbReference>
<evidence type="ECO:0000256" key="13">
    <source>
        <dbReference type="ARBA" id="ARBA00031787"/>
    </source>
</evidence>
<evidence type="ECO:0000256" key="12">
    <source>
        <dbReference type="ARBA" id="ARBA00030857"/>
    </source>
</evidence>
<evidence type="ECO:0000256" key="4">
    <source>
        <dbReference type="ARBA" id="ARBA00008954"/>
    </source>
</evidence>
<dbReference type="InterPro" id="IPR015424">
    <property type="entry name" value="PyrdxlP-dep_Trfase"/>
</dbReference>
<comment type="cofactor">
    <cofactor evidence="2">
        <name>pyridoxal 5'-phosphate</name>
        <dbReference type="ChEBI" id="CHEBI:597326"/>
    </cofactor>
</comment>
<comment type="pathway">
    <text evidence="3">Amino-acid degradation; 4-aminobutanoate degradation.</text>
</comment>
<keyword evidence="8 17" id="KW-0808">Transferase</keyword>
<dbReference type="InterPro" id="IPR049704">
    <property type="entry name" value="Aminotrans_3_PPA_site"/>
</dbReference>
<dbReference type="EMBL" id="JACCBV010000001">
    <property type="protein sequence ID" value="NYE21533.1"/>
    <property type="molecule type" value="Genomic_DNA"/>
</dbReference>
<evidence type="ECO:0000256" key="7">
    <source>
        <dbReference type="ARBA" id="ARBA00022576"/>
    </source>
</evidence>
<evidence type="ECO:0000256" key="5">
    <source>
        <dbReference type="ARBA" id="ARBA00012876"/>
    </source>
</evidence>
<organism evidence="17 18">
    <name type="scientific">Microbacterium immunditiarum</name>
    <dbReference type="NCBI Taxonomy" id="337480"/>
    <lineage>
        <taxon>Bacteria</taxon>
        <taxon>Bacillati</taxon>
        <taxon>Actinomycetota</taxon>
        <taxon>Actinomycetes</taxon>
        <taxon>Micrococcales</taxon>
        <taxon>Microbacteriaceae</taxon>
        <taxon>Microbacterium</taxon>
    </lineage>
</organism>
<dbReference type="GO" id="GO:0034386">
    <property type="term" value="F:4-aminobutyrate:2-oxoglutarate transaminase activity"/>
    <property type="evidence" value="ECO:0007669"/>
    <property type="project" value="UniProtKB-EC"/>
</dbReference>
<keyword evidence="18" id="KW-1185">Reference proteome</keyword>
<sequence length="354" mass="37384">MVTEYESALEVAERLNRLTPGEFEKRTGLFSTGAEAVENAVKIARTWTGRDAIVVLGHAYHGRTLLTMTMTGKNVPYKEGFGPFAPEVYRVPSPYPYRWAGAATTETGIAEEAFEQLVDQITTQVGTANVAAIIVEPVQGEGGFIVLPEGYMTKVAQFAKENGIVFIADEIQAGLARTGDLFAVDHEGVVPDIVLTAKALAAGMPLSAVTGRAEIMDSVRAGGLGGTYAGNPVACAAAIAALDVIVDEDLPGRARHIEEVVMPRLKELQAECAAIGDVRGRGAMLAMEFVVPGTRTPDPDAAKKVAAHANARGVLTLTAGTYSNVIRLLPPLVISDDLLEDALDVLAEATRTLA</sequence>
<dbReference type="GO" id="GO:0030170">
    <property type="term" value="F:pyridoxal phosphate binding"/>
    <property type="evidence" value="ECO:0007669"/>
    <property type="project" value="InterPro"/>
</dbReference>
<evidence type="ECO:0000256" key="14">
    <source>
        <dbReference type="ARBA" id="ARBA00048021"/>
    </source>
</evidence>
<evidence type="ECO:0000256" key="1">
    <source>
        <dbReference type="ARBA" id="ARBA00001750"/>
    </source>
</evidence>
<gene>
    <name evidence="17" type="ORF">BJ991_003561</name>
</gene>
<dbReference type="PANTHER" id="PTHR11986:SF79">
    <property type="entry name" value="ACETYLORNITHINE AMINOTRANSFERASE, MITOCHONDRIAL"/>
    <property type="match status" value="1"/>
</dbReference>
<accession>A0A7Y9KMN8</accession>
<keyword evidence="7 17" id="KW-0032">Aminotransferase</keyword>
<comment type="caution">
    <text evidence="17">The sequence shown here is derived from an EMBL/GenBank/DDBJ whole genome shotgun (WGS) entry which is preliminary data.</text>
</comment>
<dbReference type="InterPro" id="IPR005814">
    <property type="entry name" value="Aminotrans_3"/>
</dbReference>
<dbReference type="PANTHER" id="PTHR11986">
    <property type="entry name" value="AMINOTRANSFERASE CLASS III"/>
    <property type="match status" value="1"/>
</dbReference>
<evidence type="ECO:0000256" key="6">
    <source>
        <dbReference type="ARBA" id="ARBA00012912"/>
    </source>
</evidence>
<evidence type="ECO:0000256" key="9">
    <source>
        <dbReference type="ARBA" id="ARBA00022898"/>
    </source>
</evidence>
<dbReference type="EC" id="2.6.1.19" evidence="6"/>
<dbReference type="SUPFAM" id="SSF53383">
    <property type="entry name" value="PLP-dependent transferases"/>
    <property type="match status" value="1"/>
</dbReference>
<dbReference type="CDD" id="cd00610">
    <property type="entry name" value="OAT_like"/>
    <property type="match status" value="1"/>
</dbReference>
<reference evidence="17 18" key="1">
    <citation type="submission" date="2020-07" db="EMBL/GenBank/DDBJ databases">
        <title>Sequencing the genomes of 1000 actinobacteria strains.</title>
        <authorList>
            <person name="Klenk H.-P."/>
        </authorList>
    </citation>
    <scope>NUCLEOTIDE SEQUENCE [LARGE SCALE GENOMIC DNA]</scope>
    <source>
        <strain evidence="17 18">DSM 24662</strain>
    </source>
</reference>
<dbReference type="PIRSF" id="PIRSF000521">
    <property type="entry name" value="Transaminase_4ab_Lys_Orn"/>
    <property type="match status" value="1"/>
</dbReference>
<dbReference type="Gene3D" id="3.90.1150.10">
    <property type="entry name" value="Aspartate Aminotransferase, domain 1"/>
    <property type="match status" value="1"/>
</dbReference>
<comment type="catalytic activity">
    <reaction evidence="1">
        <text>(S)-3-amino-2-methylpropanoate + 2-oxoglutarate = 2-methyl-3-oxopropanoate + L-glutamate</text>
        <dbReference type="Rhea" id="RHEA:13993"/>
        <dbReference type="ChEBI" id="CHEBI:16810"/>
        <dbReference type="ChEBI" id="CHEBI:29985"/>
        <dbReference type="ChEBI" id="CHEBI:57700"/>
        <dbReference type="ChEBI" id="CHEBI:58655"/>
        <dbReference type="EC" id="2.6.1.22"/>
    </reaction>
</comment>
<name>A0A7Y9KMN8_9MICO</name>
<comment type="catalytic activity">
    <reaction evidence="14">
        <text>4-aminobutanoate + 2-oxoglutarate = succinate semialdehyde + L-glutamate</text>
        <dbReference type="Rhea" id="RHEA:23352"/>
        <dbReference type="ChEBI" id="CHEBI:16810"/>
        <dbReference type="ChEBI" id="CHEBI:29985"/>
        <dbReference type="ChEBI" id="CHEBI:57706"/>
        <dbReference type="ChEBI" id="CHEBI:59888"/>
        <dbReference type="EC" id="2.6.1.19"/>
    </reaction>
</comment>
<comment type="similarity">
    <text evidence="4 16">Belongs to the class-III pyridoxal-phosphate-dependent aminotransferase family.</text>
</comment>
<keyword evidence="9 16" id="KW-0663">Pyridoxal phosphate</keyword>
<dbReference type="FunFam" id="3.40.640.10:FF:000013">
    <property type="entry name" value="4-aminobutyrate aminotransferase"/>
    <property type="match status" value="1"/>
</dbReference>
<evidence type="ECO:0000256" key="3">
    <source>
        <dbReference type="ARBA" id="ARBA00005176"/>
    </source>
</evidence>